<dbReference type="PANTHER" id="PTHR42930">
    <property type="entry name" value="PHOSPHATE-SPECIFIC TRANSPORT SYSTEM ACCESSORY PROTEIN PHOU"/>
    <property type="match status" value="1"/>
</dbReference>
<dbReference type="Pfam" id="PF01895">
    <property type="entry name" value="PhoU"/>
    <property type="match status" value="2"/>
</dbReference>
<keyword evidence="6" id="KW-1185">Reference proteome</keyword>
<name>A0ABV4AE62_9GAMM</name>
<feature type="domain" description="PhoU" evidence="4">
    <location>
        <begin position="129"/>
        <end position="213"/>
    </location>
</feature>
<dbReference type="InterPro" id="IPR028366">
    <property type="entry name" value="PhoU"/>
</dbReference>
<dbReference type="InterPro" id="IPR038078">
    <property type="entry name" value="PhoU-like_sf"/>
</dbReference>
<keyword evidence="2 3" id="KW-0592">Phosphate transport</keyword>
<comment type="subunit">
    <text evidence="3">Homodimer.</text>
</comment>
<evidence type="ECO:0000256" key="3">
    <source>
        <dbReference type="PIRNR" id="PIRNR003107"/>
    </source>
</evidence>
<protein>
    <recommendedName>
        <fullName evidence="3">Phosphate-specific transport system accessory protein PhoU</fullName>
    </recommendedName>
</protein>
<sequence length="240" mass="27086">MDRFHLGKHSSSQFNEEMESIHTNLLEMGGLVERQVTDALQALLNADTALADQVLVTEDRVDGFEKKIDEEIARVLALRAPAASDLRMLIAVSKCVSDLERIGDESAKIASMAQQLAQEGESPSGYVEVRHIGNYVRRMLHEALDAFARFDANRAVEVAAEDAQVDIEYRSAMRSLVTFMMEDPRSISRVLNVIWTLRSLERIGDHARNICEQLIYLVKGKDVRHYTLDQIEQEVRGSNK</sequence>
<keyword evidence="3" id="KW-0963">Cytoplasm</keyword>
<evidence type="ECO:0000313" key="5">
    <source>
        <dbReference type="EMBL" id="MEY1660753.1"/>
    </source>
</evidence>
<dbReference type="SUPFAM" id="SSF109755">
    <property type="entry name" value="PhoU-like"/>
    <property type="match status" value="1"/>
</dbReference>
<comment type="subcellular location">
    <subcellularLocation>
        <location evidence="3">Cytoplasm</location>
    </subcellularLocation>
</comment>
<keyword evidence="3" id="KW-0813">Transport</keyword>
<dbReference type="PIRSF" id="PIRSF003107">
    <property type="entry name" value="PhoU"/>
    <property type="match status" value="1"/>
</dbReference>
<dbReference type="PANTHER" id="PTHR42930:SF3">
    <property type="entry name" value="PHOSPHATE-SPECIFIC TRANSPORT SYSTEM ACCESSORY PROTEIN PHOU"/>
    <property type="match status" value="1"/>
</dbReference>
<dbReference type="RefSeq" id="WP_369453996.1">
    <property type="nucleotide sequence ID" value="NZ_JBGCUO010000001.1"/>
</dbReference>
<proteinExistence type="inferred from homology"/>
<evidence type="ECO:0000256" key="1">
    <source>
        <dbReference type="ARBA" id="ARBA00008107"/>
    </source>
</evidence>
<organism evidence="5 6">
    <name type="scientific">Isoalcanivorax beigongshangi</name>
    <dbReference type="NCBI Taxonomy" id="3238810"/>
    <lineage>
        <taxon>Bacteria</taxon>
        <taxon>Pseudomonadati</taxon>
        <taxon>Pseudomonadota</taxon>
        <taxon>Gammaproteobacteria</taxon>
        <taxon>Oceanospirillales</taxon>
        <taxon>Alcanivoracaceae</taxon>
        <taxon>Isoalcanivorax</taxon>
    </lineage>
</organism>
<accession>A0ABV4AE62</accession>
<evidence type="ECO:0000259" key="4">
    <source>
        <dbReference type="Pfam" id="PF01895"/>
    </source>
</evidence>
<dbReference type="EMBL" id="JBGCUO010000001">
    <property type="protein sequence ID" value="MEY1660753.1"/>
    <property type="molecule type" value="Genomic_DNA"/>
</dbReference>
<reference evidence="5 6" key="1">
    <citation type="submission" date="2024-07" db="EMBL/GenBank/DDBJ databases">
        <authorList>
            <person name="Ren Q."/>
        </authorList>
    </citation>
    <scope>NUCLEOTIDE SEQUENCE [LARGE SCALE GENOMIC DNA]</scope>
    <source>
        <strain evidence="5 6">REN37</strain>
    </source>
</reference>
<comment type="similarity">
    <text evidence="1 3">Belongs to the PhoU family.</text>
</comment>
<evidence type="ECO:0000256" key="2">
    <source>
        <dbReference type="ARBA" id="ARBA00022592"/>
    </source>
</evidence>
<evidence type="ECO:0000313" key="6">
    <source>
        <dbReference type="Proteomes" id="UP001562065"/>
    </source>
</evidence>
<dbReference type="Proteomes" id="UP001562065">
    <property type="component" value="Unassembled WGS sequence"/>
</dbReference>
<dbReference type="NCBIfam" id="TIGR02135">
    <property type="entry name" value="phoU_full"/>
    <property type="match status" value="1"/>
</dbReference>
<dbReference type="Gene3D" id="1.20.58.220">
    <property type="entry name" value="Phosphate transport system protein phou homolog 2, domain 2"/>
    <property type="match status" value="2"/>
</dbReference>
<feature type="domain" description="PhoU" evidence="4">
    <location>
        <begin position="25"/>
        <end position="111"/>
    </location>
</feature>
<comment type="caution">
    <text evidence="5">The sequence shown here is derived from an EMBL/GenBank/DDBJ whole genome shotgun (WGS) entry which is preliminary data.</text>
</comment>
<dbReference type="InterPro" id="IPR026022">
    <property type="entry name" value="PhoU_dom"/>
</dbReference>
<gene>
    <name evidence="5" type="primary">phoU</name>
    <name evidence="5" type="ORF">AB5I84_01160</name>
</gene>
<comment type="function">
    <text evidence="3">Plays a role in the regulation of phosphate uptake.</text>
</comment>